<organism evidence="5 6">
    <name type="scientific">Crassostrea virginica</name>
    <name type="common">Eastern oyster</name>
    <dbReference type="NCBI Taxonomy" id="6565"/>
    <lineage>
        <taxon>Eukaryota</taxon>
        <taxon>Metazoa</taxon>
        <taxon>Spiralia</taxon>
        <taxon>Lophotrochozoa</taxon>
        <taxon>Mollusca</taxon>
        <taxon>Bivalvia</taxon>
        <taxon>Autobranchia</taxon>
        <taxon>Pteriomorphia</taxon>
        <taxon>Ostreida</taxon>
        <taxon>Ostreoidea</taxon>
        <taxon>Ostreidae</taxon>
        <taxon>Crassostrea</taxon>
    </lineage>
</organism>
<keyword evidence="2" id="KW-0472">Membrane</keyword>
<evidence type="ECO:0000256" key="3">
    <source>
        <dbReference type="SAM" id="SignalP"/>
    </source>
</evidence>
<dbReference type="GeneID" id="111137977"/>
<reference evidence="6" key="1">
    <citation type="submission" date="2025-08" db="UniProtKB">
        <authorList>
            <consortium name="RefSeq"/>
        </authorList>
    </citation>
    <scope>IDENTIFICATION</scope>
    <source>
        <tissue evidence="6">Whole sample</tissue>
    </source>
</reference>
<feature type="signal peptide" evidence="3">
    <location>
        <begin position="1"/>
        <end position="21"/>
    </location>
</feature>
<keyword evidence="2" id="KW-0812">Transmembrane</keyword>
<gene>
    <name evidence="6" type="primary">LOC111137977</name>
</gene>
<evidence type="ECO:0000313" key="6">
    <source>
        <dbReference type="RefSeq" id="XP_022345422.1"/>
    </source>
</evidence>
<dbReference type="Proteomes" id="UP000694844">
    <property type="component" value="Chromosome 5"/>
</dbReference>
<keyword evidence="1" id="KW-1015">Disulfide bond</keyword>
<sequence length="387" mass="42757">MERIPFCLFVLLSVNIVPSFQQNDSLCTNHSPSAKHFNTFHYCYWLTPSNGTADNGSIACQAAGGYIGFIESDPDLLSFIHDGLDNHWSQTDKVFVGLRSWDSNNAFTHWDREPIYTLKWDYTAGEPDGIIYNEFCVALSVNSSHLWHNERCDKIFQSLCYCRLDLGSAKHICSSPIVSNVTSSSLPVVSQSFLITTAVTSLTPSPASAYSTIPWSIPVSSSLTSPHHLSPAASVMYGSTYLFSSSISNWTFTTVTSTTYVTSCYTTSSTSSIYSSVASSYASCCPCRATSNSTNSTNDVPLTEDLKVDKTTTSRYLRTKNSAADDRPLSQFLGTSAIIIIVVIIGAIVAWDVTIIAKQVMNKYKQCKREKKKKLKKGRRNSLEMEH</sequence>
<dbReference type="InterPro" id="IPR001304">
    <property type="entry name" value="C-type_lectin-like"/>
</dbReference>
<evidence type="ECO:0000313" key="5">
    <source>
        <dbReference type="Proteomes" id="UP000694844"/>
    </source>
</evidence>
<dbReference type="Gene3D" id="3.10.100.10">
    <property type="entry name" value="Mannose-Binding Protein A, subunit A"/>
    <property type="match status" value="1"/>
</dbReference>
<evidence type="ECO:0000259" key="4">
    <source>
        <dbReference type="PROSITE" id="PS50041"/>
    </source>
</evidence>
<proteinExistence type="predicted"/>
<dbReference type="InterPro" id="IPR016187">
    <property type="entry name" value="CTDL_fold"/>
</dbReference>
<name>A0A8B8EZQ9_CRAVI</name>
<accession>A0A8B8EZQ9</accession>
<dbReference type="SUPFAM" id="SSF56436">
    <property type="entry name" value="C-type lectin-like"/>
    <property type="match status" value="1"/>
</dbReference>
<protein>
    <submittedName>
        <fullName evidence="6">Uncharacterized protein LOC111137977</fullName>
    </submittedName>
</protein>
<evidence type="ECO:0000256" key="1">
    <source>
        <dbReference type="ARBA" id="ARBA00023157"/>
    </source>
</evidence>
<dbReference type="RefSeq" id="XP_022345422.1">
    <property type="nucleotide sequence ID" value="XM_022489714.1"/>
</dbReference>
<feature type="chain" id="PRO_5034821417" evidence="3">
    <location>
        <begin position="22"/>
        <end position="387"/>
    </location>
</feature>
<dbReference type="PROSITE" id="PS00615">
    <property type="entry name" value="C_TYPE_LECTIN_1"/>
    <property type="match status" value="1"/>
</dbReference>
<evidence type="ECO:0000256" key="2">
    <source>
        <dbReference type="SAM" id="Phobius"/>
    </source>
</evidence>
<feature type="transmembrane region" description="Helical" evidence="2">
    <location>
        <begin position="332"/>
        <end position="356"/>
    </location>
</feature>
<dbReference type="AlphaFoldDB" id="A0A8B8EZQ9"/>
<keyword evidence="2" id="KW-1133">Transmembrane helix</keyword>
<dbReference type="InterPro" id="IPR016186">
    <property type="entry name" value="C-type_lectin-like/link_sf"/>
</dbReference>
<keyword evidence="5" id="KW-1185">Reference proteome</keyword>
<dbReference type="InterPro" id="IPR018378">
    <property type="entry name" value="C-type_lectin_CS"/>
</dbReference>
<feature type="domain" description="C-type lectin" evidence="4">
    <location>
        <begin position="42"/>
        <end position="161"/>
    </location>
</feature>
<dbReference type="KEGG" id="cvn:111137977"/>
<keyword evidence="3" id="KW-0732">Signal</keyword>
<dbReference type="CDD" id="cd00037">
    <property type="entry name" value="CLECT"/>
    <property type="match status" value="1"/>
</dbReference>
<dbReference type="PROSITE" id="PS50041">
    <property type="entry name" value="C_TYPE_LECTIN_2"/>
    <property type="match status" value="1"/>
</dbReference>